<dbReference type="SUPFAM" id="SSF51338">
    <property type="entry name" value="Composite domain of metallo-dependent hydrolases"/>
    <property type="match status" value="1"/>
</dbReference>
<dbReference type="InterPro" id="IPR006680">
    <property type="entry name" value="Amidohydro-rel"/>
</dbReference>
<comment type="caution">
    <text evidence="8">The sequence shown here is derived from an EMBL/GenBank/DDBJ whole genome shotgun (WGS) entry which is preliminary data.</text>
</comment>
<evidence type="ECO:0000256" key="6">
    <source>
        <dbReference type="SAM" id="MobiDB-lite"/>
    </source>
</evidence>
<dbReference type="PIRSF" id="PIRSF038994">
    <property type="entry name" value="NagA"/>
    <property type="match status" value="1"/>
</dbReference>
<organism evidence="8 9">
    <name type="scientific">Paenibacillus chartarius</name>
    <dbReference type="NCBI Taxonomy" id="747481"/>
    <lineage>
        <taxon>Bacteria</taxon>
        <taxon>Bacillati</taxon>
        <taxon>Bacillota</taxon>
        <taxon>Bacilli</taxon>
        <taxon>Bacillales</taxon>
        <taxon>Paenibacillaceae</taxon>
        <taxon>Paenibacillus</taxon>
    </lineage>
</organism>
<evidence type="ECO:0000313" key="8">
    <source>
        <dbReference type="EMBL" id="MFC0213402.1"/>
    </source>
</evidence>
<evidence type="ECO:0000256" key="2">
    <source>
        <dbReference type="ARBA" id="ARBA00022723"/>
    </source>
</evidence>
<evidence type="ECO:0000256" key="5">
    <source>
        <dbReference type="PIRNR" id="PIRNR038994"/>
    </source>
</evidence>
<feature type="compositionally biased region" description="Low complexity" evidence="6">
    <location>
        <begin position="1"/>
        <end position="14"/>
    </location>
</feature>
<dbReference type="Gene3D" id="2.30.40.10">
    <property type="entry name" value="Urease, subunit C, domain 1"/>
    <property type="match status" value="1"/>
</dbReference>
<feature type="region of interest" description="Disordered" evidence="6">
    <location>
        <begin position="1"/>
        <end position="28"/>
    </location>
</feature>
<protein>
    <submittedName>
        <fullName evidence="8">N-acetylglucosamine-6-phosphate deacetylase</fullName>
        <ecNumber evidence="8">3.5.1.25</ecNumber>
    </submittedName>
</protein>
<keyword evidence="2" id="KW-0479">Metal-binding</keyword>
<dbReference type="SUPFAM" id="SSF51556">
    <property type="entry name" value="Metallo-dependent hydrolases"/>
    <property type="match status" value="1"/>
</dbReference>
<evidence type="ECO:0000313" key="9">
    <source>
        <dbReference type="Proteomes" id="UP001589776"/>
    </source>
</evidence>
<dbReference type="PANTHER" id="PTHR11113">
    <property type="entry name" value="N-ACETYLGLUCOSAMINE-6-PHOSPHATE DEACETYLASE"/>
    <property type="match status" value="1"/>
</dbReference>
<dbReference type="PANTHER" id="PTHR11113:SF14">
    <property type="entry name" value="N-ACETYLGLUCOSAMINE-6-PHOSPHATE DEACETYLASE"/>
    <property type="match status" value="1"/>
</dbReference>
<dbReference type="GO" id="GO:0008448">
    <property type="term" value="F:N-acetylglucosamine-6-phosphate deacetylase activity"/>
    <property type="evidence" value="ECO:0007669"/>
    <property type="project" value="UniProtKB-EC"/>
</dbReference>
<dbReference type="EMBL" id="JBHLWN010000049">
    <property type="protein sequence ID" value="MFC0213402.1"/>
    <property type="molecule type" value="Genomic_DNA"/>
</dbReference>
<evidence type="ECO:0000256" key="1">
    <source>
        <dbReference type="ARBA" id="ARBA00010716"/>
    </source>
</evidence>
<keyword evidence="9" id="KW-1185">Reference proteome</keyword>
<evidence type="ECO:0000259" key="7">
    <source>
        <dbReference type="Pfam" id="PF01979"/>
    </source>
</evidence>
<dbReference type="Pfam" id="PF01979">
    <property type="entry name" value="Amidohydro_1"/>
    <property type="match status" value="1"/>
</dbReference>
<sequence>MNNQSAAASQALSAEVRNPSIVTEHGTGSGGIRNATIVTEHRTVPGGIVLWQDGRITYAGPHEGVPAGLRQAAGQALDGSGGLVIPGFIDMHVHGGCGHDFMDADPEGYKAIAAFHARHGTTGLLATTVTAAPEALLRVLEAAEARQRADRLAQTPTGAELYGVHLEGPFISPKWPGAQNPAFIAPPTAAWLEDWSQRFPGLIRMMTLAPEQPGALDVIAWLHANGIIAAAGHTDATYADIQTAAGRGLSHAVHTFNAMRGLHHREPGTVGAVLTDPRLCAEVIADGLHVSPPCIQLLTRLKTQHNLVLITDAISAAGLGDGDYSLGGLDVVVKDGAARLKKGGALAGSTLTMIEAFRFMVREIGLPAQDASALASGNPARRLGLYDSVGSVTEGKLADLLLLDAGLNLHQVWKRGQKLL</sequence>
<evidence type="ECO:0000256" key="3">
    <source>
        <dbReference type="ARBA" id="ARBA00022801"/>
    </source>
</evidence>
<accession>A0ABV6DLC2</accession>
<proteinExistence type="inferred from homology"/>
<dbReference type="CDD" id="cd00854">
    <property type="entry name" value="NagA"/>
    <property type="match status" value="1"/>
</dbReference>
<reference evidence="8 9" key="1">
    <citation type="submission" date="2024-09" db="EMBL/GenBank/DDBJ databases">
        <authorList>
            <person name="Sun Q."/>
            <person name="Mori K."/>
        </authorList>
    </citation>
    <scope>NUCLEOTIDE SEQUENCE [LARGE SCALE GENOMIC DNA]</scope>
    <source>
        <strain evidence="8 9">CCM 7759</strain>
    </source>
</reference>
<dbReference type="EC" id="3.5.1.25" evidence="8"/>
<feature type="domain" description="Amidohydrolase-related" evidence="7">
    <location>
        <begin position="83"/>
        <end position="413"/>
    </location>
</feature>
<name>A0ABV6DLC2_9BACL</name>
<dbReference type="RefSeq" id="WP_377470699.1">
    <property type="nucleotide sequence ID" value="NZ_JBHLWN010000049.1"/>
</dbReference>
<dbReference type="Proteomes" id="UP001589776">
    <property type="component" value="Unassembled WGS sequence"/>
</dbReference>
<dbReference type="Gene3D" id="3.20.20.140">
    <property type="entry name" value="Metal-dependent hydrolases"/>
    <property type="match status" value="1"/>
</dbReference>
<comment type="similarity">
    <text evidence="1 5">Belongs to the metallo-dependent hydrolases superfamily. NagA family.</text>
</comment>
<dbReference type="InterPro" id="IPR032466">
    <property type="entry name" value="Metal_Hydrolase"/>
</dbReference>
<dbReference type="InterPro" id="IPR011059">
    <property type="entry name" value="Metal-dep_hydrolase_composite"/>
</dbReference>
<gene>
    <name evidence="8" type="primary">nagA</name>
    <name evidence="8" type="ORF">ACFFK0_13210</name>
</gene>
<dbReference type="InterPro" id="IPR003764">
    <property type="entry name" value="GlcNAc_6-P_deAcase"/>
</dbReference>
<dbReference type="NCBIfam" id="TIGR00221">
    <property type="entry name" value="nagA"/>
    <property type="match status" value="1"/>
</dbReference>
<keyword evidence="3 5" id="KW-0378">Hydrolase</keyword>
<keyword evidence="4 5" id="KW-0119">Carbohydrate metabolism</keyword>
<evidence type="ECO:0000256" key="4">
    <source>
        <dbReference type="ARBA" id="ARBA00023277"/>
    </source>
</evidence>